<evidence type="ECO:0000313" key="3">
    <source>
        <dbReference type="EMBL" id="GEO11647.1"/>
    </source>
</evidence>
<dbReference type="PANTHER" id="PTHR34219">
    <property type="entry name" value="IRON-REGULATED INNER MEMBRANE PROTEIN-RELATED"/>
    <property type="match status" value="1"/>
</dbReference>
<dbReference type="RefSeq" id="WP_147205755.1">
    <property type="nucleotide sequence ID" value="NZ_BJYT01000026.1"/>
</dbReference>
<protein>
    <submittedName>
        <fullName evidence="3">Membrane protein</fullName>
    </submittedName>
</protein>
<evidence type="ECO:0000256" key="1">
    <source>
        <dbReference type="SAM" id="MobiDB-lite"/>
    </source>
</evidence>
<dbReference type="Proteomes" id="UP000321513">
    <property type="component" value="Unassembled WGS sequence"/>
</dbReference>
<keyword evidence="2" id="KW-0472">Membrane</keyword>
<keyword evidence="2" id="KW-0812">Transmembrane</keyword>
<dbReference type="Pfam" id="PF03929">
    <property type="entry name" value="PepSY_TM"/>
    <property type="match status" value="1"/>
</dbReference>
<dbReference type="AlphaFoldDB" id="A0A512BIK3"/>
<sequence>MKTFFRNIHLYLSLAAGLVIMTCCFTGAILVFEKELQEATNHDRYFVKQENTKLLIEQLISNVKQQYPAAKVASVKVYPNSERSVEVGISIPEKGKKEENKSKAKTEQPAKERETAAAGGKSSAGQIGKPAAPAGGEGRQTHTAFVNPYTGQVLELYNYRETFFYTIFALHRWLLGGNDSIGKTITGISTFIFLFILLTGIILWWPKNKAILKQRLKIKTDASWKRVNHDLHLVLGFYSAIFLFIFAFTALAWSFKWFNNGIYTVTKSSMKPVEPPRSIYTADKRRISYDSAFVAIQKAATNVQFYTLRAPNDSTGIFSATVLPIGAHESAADNYYIDQYSGQVIGNLKFQDKNLGQRVRSTFKPVHVGSIYGLPSKIVAFLVCIFGVTFPITGTIMWLNRLKKQKTKQTAGTKRQAVAVGEDVDEL</sequence>
<dbReference type="EMBL" id="BJYT01000026">
    <property type="protein sequence ID" value="GEO11647.1"/>
    <property type="molecule type" value="Genomic_DNA"/>
</dbReference>
<feature type="region of interest" description="Disordered" evidence="1">
    <location>
        <begin position="89"/>
        <end position="139"/>
    </location>
</feature>
<dbReference type="OrthoDB" id="111691at2"/>
<feature type="transmembrane region" description="Helical" evidence="2">
    <location>
        <begin position="12"/>
        <end position="32"/>
    </location>
</feature>
<keyword evidence="4" id="KW-1185">Reference proteome</keyword>
<keyword evidence="2" id="KW-1133">Transmembrane helix</keyword>
<accession>A0A512BIK3</accession>
<dbReference type="PANTHER" id="PTHR34219:SF3">
    <property type="entry name" value="BLL7967 PROTEIN"/>
    <property type="match status" value="1"/>
</dbReference>
<feature type="transmembrane region" description="Helical" evidence="2">
    <location>
        <begin position="233"/>
        <end position="255"/>
    </location>
</feature>
<evidence type="ECO:0000313" key="4">
    <source>
        <dbReference type="Proteomes" id="UP000321513"/>
    </source>
</evidence>
<gene>
    <name evidence="3" type="ORF">SAE01_41430</name>
</gene>
<feature type="transmembrane region" description="Helical" evidence="2">
    <location>
        <begin position="378"/>
        <end position="399"/>
    </location>
</feature>
<feature type="compositionally biased region" description="Basic and acidic residues" evidence="1">
    <location>
        <begin position="93"/>
        <end position="115"/>
    </location>
</feature>
<feature type="transmembrane region" description="Helical" evidence="2">
    <location>
        <begin position="184"/>
        <end position="205"/>
    </location>
</feature>
<dbReference type="InterPro" id="IPR005625">
    <property type="entry name" value="PepSY-ass_TM"/>
</dbReference>
<name>A0A512BIK3_9BACT</name>
<organism evidence="3 4">
    <name type="scientific">Segetibacter aerophilus</name>
    <dbReference type="NCBI Taxonomy" id="670293"/>
    <lineage>
        <taxon>Bacteria</taxon>
        <taxon>Pseudomonadati</taxon>
        <taxon>Bacteroidota</taxon>
        <taxon>Chitinophagia</taxon>
        <taxon>Chitinophagales</taxon>
        <taxon>Chitinophagaceae</taxon>
        <taxon>Segetibacter</taxon>
    </lineage>
</organism>
<comment type="caution">
    <text evidence="3">The sequence shown here is derived from an EMBL/GenBank/DDBJ whole genome shotgun (WGS) entry which is preliminary data.</text>
</comment>
<reference evidence="3 4" key="1">
    <citation type="submission" date="2019-07" db="EMBL/GenBank/DDBJ databases">
        <title>Whole genome shotgun sequence of Segetibacter aerophilus NBRC 106135.</title>
        <authorList>
            <person name="Hosoyama A."/>
            <person name="Uohara A."/>
            <person name="Ohji S."/>
            <person name="Ichikawa N."/>
        </authorList>
    </citation>
    <scope>NUCLEOTIDE SEQUENCE [LARGE SCALE GENOMIC DNA]</scope>
    <source>
        <strain evidence="3 4">NBRC 106135</strain>
    </source>
</reference>
<evidence type="ECO:0000256" key="2">
    <source>
        <dbReference type="SAM" id="Phobius"/>
    </source>
</evidence>
<proteinExistence type="predicted"/>